<dbReference type="AlphaFoldDB" id="A0A5D4T3I1"/>
<keyword evidence="1" id="KW-1133">Transmembrane helix</keyword>
<name>A0A5D4T3I1_9BACI</name>
<accession>A0A5D4T3I1</accession>
<sequence length="315" mass="35079">MKETKHITEGAALLGIYILLLLMTLFVPFIGLITFLALVVPFVVYTARNGWKSGIWLIVVAGVLSVLIGSPVALALSIPASTAGVVMGHLIQKNASRYAILGAATGIFLLNYILAYVVAIVLFNIDFIEVMQEMIRESIQASEAIATSLGQENAKEAVAVLEESLGYTSYLLPTMLVLTSFVHAYFSQLITFFIIKRLKMKVSPFPPFRELMLPKSLLWYYLIVLILSIMAPEEGTTLFMVVLNLSFILMLLMTVQGFSFIFYFCYIKKISKAIPITLVILSFLITPLVYIIRMIGIIDIGFQLRDRIQGKNQGK</sequence>
<protein>
    <submittedName>
        <fullName evidence="2">DUF2232 domain-containing protein</fullName>
    </submittedName>
</protein>
<gene>
    <name evidence="2" type="ORF">FZC75_16705</name>
</gene>
<evidence type="ECO:0000313" key="3">
    <source>
        <dbReference type="Proteomes" id="UP000324517"/>
    </source>
</evidence>
<proteinExistence type="predicted"/>
<comment type="caution">
    <text evidence="2">The sequence shown here is derived from an EMBL/GenBank/DDBJ whole genome shotgun (WGS) entry which is preliminary data.</text>
</comment>
<feature type="transmembrane region" description="Helical" evidence="1">
    <location>
        <begin position="170"/>
        <end position="195"/>
    </location>
</feature>
<dbReference type="Pfam" id="PF09991">
    <property type="entry name" value="DUF2232"/>
    <property type="match status" value="1"/>
</dbReference>
<feature type="transmembrane region" description="Helical" evidence="1">
    <location>
        <begin position="238"/>
        <end position="266"/>
    </location>
</feature>
<dbReference type="PANTHER" id="PTHR41324:SF1">
    <property type="entry name" value="DUF2232 DOMAIN-CONTAINING PROTEIN"/>
    <property type="match status" value="1"/>
</dbReference>
<dbReference type="OrthoDB" id="2987886at2"/>
<organism evidence="2 3">
    <name type="scientific">Sutcliffiella horikoshii</name>
    <dbReference type="NCBI Taxonomy" id="79883"/>
    <lineage>
        <taxon>Bacteria</taxon>
        <taxon>Bacillati</taxon>
        <taxon>Bacillota</taxon>
        <taxon>Bacilli</taxon>
        <taxon>Bacillales</taxon>
        <taxon>Bacillaceae</taxon>
        <taxon>Sutcliffiella</taxon>
    </lineage>
</organism>
<reference evidence="2 3" key="1">
    <citation type="submission" date="2019-08" db="EMBL/GenBank/DDBJ databases">
        <title>Bacillus genomes from the desert of Cuatro Cienegas, Coahuila.</title>
        <authorList>
            <person name="Olmedo-Alvarez G."/>
        </authorList>
    </citation>
    <scope>NUCLEOTIDE SEQUENCE [LARGE SCALE GENOMIC DNA]</scope>
    <source>
        <strain evidence="2 3">CH98b_3T</strain>
    </source>
</reference>
<feature type="transmembrane region" description="Helical" evidence="1">
    <location>
        <begin position="278"/>
        <end position="298"/>
    </location>
</feature>
<dbReference type="RefSeq" id="WP_148980094.1">
    <property type="nucleotide sequence ID" value="NZ_JBNILM010000006.1"/>
</dbReference>
<feature type="transmembrane region" description="Helical" evidence="1">
    <location>
        <begin position="98"/>
        <end position="125"/>
    </location>
</feature>
<keyword evidence="1" id="KW-0812">Transmembrane</keyword>
<feature type="transmembrane region" description="Helical" evidence="1">
    <location>
        <begin position="12"/>
        <end position="43"/>
    </location>
</feature>
<dbReference type="Proteomes" id="UP000324517">
    <property type="component" value="Unassembled WGS sequence"/>
</dbReference>
<dbReference type="PANTHER" id="PTHR41324">
    <property type="entry name" value="MEMBRANE PROTEIN-RELATED"/>
    <property type="match status" value="1"/>
</dbReference>
<keyword evidence="1" id="KW-0472">Membrane</keyword>
<evidence type="ECO:0000256" key="1">
    <source>
        <dbReference type="SAM" id="Phobius"/>
    </source>
</evidence>
<feature type="transmembrane region" description="Helical" evidence="1">
    <location>
        <begin position="55"/>
        <end position="78"/>
    </location>
</feature>
<dbReference type="InterPro" id="IPR018710">
    <property type="entry name" value="DUF2232"/>
</dbReference>
<dbReference type="EMBL" id="VTET01000008">
    <property type="protein sequence ID" value="TYS70260.1"/>
    <property type="molecule type" value="Genomic_DNA"/>
</dbReference>
<evidence type="ECO:0000313" key="2">
    <source>
        <dbReference type="EMBL" id="TYS70260.1"/>
    </source>
</evidence>
<feature type="transmembrane region" description="Helical" evidence="1">
    <location>
        <begin position="216"/>
        <end position="232"/>
    </location>
</feature>